<dbReference type="InterPro" id="IPR007420">
    <property type="entry name" value="DUF465"/>
</dbReference>
<proteinExistence type="predicted"/>
<organism evidence="2 3">
    <name type="scientific">Pseudovibrio japonicus</name>
    <dbReference type="NCBI Taxonomy" id="366534"/>
    <lineage>
        <taxon>Bacteria</taxon>
        <taxon>Pseudomonadati</taxon>
        <taxon>Pseudomonadota</taxon>
        <taxon>Alphaproteobacteria</taxon>
        <taxon>Hyphomicrobiales</taxon>
        <taxon>Stappiaceae</taxon>
        <taxon>Pseudovibrio</taxon>
    </lineage>
</organism>
<dbReference type="Pfam" id="PF04325">
    <property type="entry name" value="DUF465"/>
    <property type="match status" value="1"/>
</dbReference>
<evidence type="ECO:0000313" key="2">
    <source>
        <dbReference type="EMBL" id="GHB38827.1"/>
    </source>
</evidence>
<sequence length="56" mass="6630">MSIREHLTELERRHATLEKQLQSAKHHPSMDEIELGNLKRQKLKLKDEISRLRVTG</sequence>
<evidence type="ECO:0000256" key="1">
    <source>
        <dbReference type="SAM" id="Coils"/>
    </source>
</evidence>
<evidence type="ECO:0000313" key="3">
    <source>
        <dbReference type="Proteomes" id="UP000637980"/>
    </source>
</evidence>
<dbReference type="RefSeq" id="WP_189437639.1">
    <property type="nucleotide sequence ID" value="NZ_BMXE01000005.1"/>
</dbReference>
<gene>
    <name evidence="2" type="ORF">GCM10007094_30380</name>
</gene>
<dbReference type="InterPro" id="IPR038444">
    <property type="entry name" value="DUF465_sf"/>
</dbReference>
<name>A0ABQ3EIL2_9HYPH</name>
<dbReference type="Gene3D" id="6.10.280.50">
    <property type="match status" value="1"/>
</dbReference>
<feature type="coiled-coil region" evidence="1">
    <location>
        <begin position="7"/>
        <end position="55"/>
    </location>
</feature>
<comment type="caution">
    <text evidence="2">The sequence shown here is derived from an EMBL/GenBank/DDBJ whole genome shotgun (WGS) entry which is preliminary data.</text>
</comment>
<dbReference type="EMBL" id="BMXE01000005">
    <property type="protein sequence ID" value="GHB38827.1"/>
    <property type="molecule type" value="Genomic_DNA"/>
</dbReference>
<dbReference type="Proteomes" id="UP000637980">
    <property type="component" value="Unassembled WGS sequence"/>
</dbReference>
<protein>
    <submittedName>
        <fullName evidence="2">DUF465 domain-containing protein</fullName>
    </submittedName>
</protein>
<accession>A0ABQ3EIL2</accession>
<reference evidence="3" key="1">
    <citation type="journal article" date="2019" name="Int. J. Syst. Evol. Microbiol.">
        <title>The Global Catalogue of Microorganisms (GCM) 10K type strain sequencing project: providing services to taxonomists for standard genome sequencing and annotation.</title>
        <authorList>
            <consortium name="The Broad Institute Genomics Platform"/>
            <consortium name="The Broad Institute Genome Sequencing Center for Infectious Disease"/>
            <person name="Wu L."/>
            <person name="Ma J."/>
        </authorList>
    </citation>
    <scope>NUCLEOTIDE SEQUENCE [LARGE SCALE GENOMIC DNA]</scope>
    <source>
        <strain evidence="3">KCTC 12861</strain>
    </source>
</reference>
<keyword evidence="3" id="KW-1185">Reference proteome</keyword>
<keyword evidence="1" id="KW-0175">Coiled coil</keyword>